<sequence length="361" mass="40563">MNNNNAFILMPFSEPLNEVYEFLIKGALIDAGYKVSRADDIKSQSNILEDIITGIMQSSLIVADLTDSNANVYYELGIAHALQKKVVLITQDIEELPFDLRSYRVIPYSTHFSKMNAAKNTLKDIATEALEGSLPFGNPVKDYGLVLQTSTSLSVIRPHQGGEDLGLLDHIIEVEENFEYLTEIVLLVGSKLENDFTPKVTSSTNILHTNKNLTAKQKRNVIKELATHVSDYASFLKPKNDEYRTLIKNLETSIEFVLTSDSEHDDESINGIESFLNNFESMEIGAKTGRTGFLNMLEVMRKLPNLEKSFNRANKYMQEEIQTFIANIDLTISMSSRARTLGYSLLSKLQNDRLKTEEAGS</sequence>
<name>A0ABS3CRW2_9ALTE</name>
<evidence type="ECO:0000313" key="1">
    <source>
        <dbReference type="EMBL" id="MBN7819785.1"/>
    </source>
</evidence>
<dbReference type="Gene3D" id="3.40.50.450">
    <property type="match status" value="1"/>
</dbReference>
<dbReference type="SUPFAM" id="SSF52309">
    <property type="entry name" value="N-(deoxy)ribosyltransferase-like"/>
    <property type="match status" value="1"/>
</dbReference>
<accession>A0ABS3CRW2</accession>
<dbReference type="Proteomes" id="UP000663992">
    <property type="component" value="Unassembled WGS sequence"/>
</dbReference>
<reference evidence="1 2" key="1">
    <citation type="submission" date="2021-03" db="EMBL/GenBank/DDBJ databases">
        <title>novel species isolated from a fishpond in China.</title>
        <authorList>
            <person name="Lu H."/>
            <person name="Cai Z."/>
        </authorList>
    </citation>
    <scope>NUCLEOTIDE SEQUENCE [LARGE SCALE GENOMIC DNA]</scope>
    <source>
        <strain evidence="1 2">Y57</strain>
    </source>
</reference>
<protein>
    <recommendedName>
        <fullName evidence="3">CD-NTase-associated protein 12/Pycsar effector protein TIR domain-containing protein</fullName>
    </recommendedName>
</protein>
<dbReference type="RefSeq" id="WP_206593612.1">
    <property type="nucleotide sequence ID" value="NZ_JAFKCS010000005.1"/>
</dbReference>
<evidence type="ECO:0000313" key="2">
    <source>
        <dbReference type="Proteomes" id="UP000663992"/>
    </source>
</evidence>
<organism evidence="1 2">
    <name type="scientific">Bowmanella yangjiangensis</name>
    <dbReference type="NCBI Taxonomy" id="2811230"/>
    <lineage>
        <taxon>Bacteria</taxon>
        <taxon>Pseudomonadati</taxon>
        <taxon>Pseudomonadota</taxon>
        <taxon>Gammaproteobacteria</taxon>
        <taxon>Alteromonadales</taxon>
        <taxon>Alteromonadaceae</taxon>
        <taxon>Bowmanella</taxon>
    </lineage>
</organism>
<gene>
    <name evidence="1" type="ORF">J0A65_07905</name>
</gene>
<proteinExistence type="predicted"/>
<evidence type="ECO:0008006" key="3">
    <source>
        <dbReference type="Google" id="ProtNLM"/>
    </source>
</evidence>
<keyword evidence="2" id="KW-1185">Reference proteome</keyword>
<dbReference type="EMBL" id="JAFKCS010000005">
    <property type="protein sequence ID" value="MBN7819785.1"/>
    <property type="molecule type" value="Genomic_DNA"/>
</dbReference>
<comment type="caution">
    <text evidence="1">The sequence shown here is derived from an EMBL/GenBank/DDBJ whole genome shotgun (WGS) entry which is preliminary data.</text>
</comment>